<keyword evidence="2" id="KW-0378">Hydrolase</keyword>
<proteinExistence type="predicted"/>
<dbReference type="GO" id="GO:0016020">
    <property type="term" value="C:membrane"/>
    <property type="evidence" value="ECO:0007669"/>
    <property type="project" value="TreeGrafter"/>
</dbReference>
<dbReference type="RefSeq" id="WP_014164777.1">
    <property type="nucleotide sequence ID" value="NZ_CP010992.1"/>
</dbReference>
<dbReference type="InterPro" id="IPR050248">
    <property type="entry name" value="Polysacc_deacetylase_ArnD"/>
</dbReference>
<dbReference type="InterPro" id="IPR002509">
    <property type="entry name" value="NODB_dom"/>
</dbReference>
<organism evidence="4 5">
    <name type="scientific">Flavobacterium columnare</name>
    <dbReference type="NCBI Taxonomy" id="996"/>
    <lineage>
        <taxon>Bacteria</taxon>
        <taxon>Pseudomonadati</taxon>
        <taxon>Bacteroidota</taxon>
        <taxon>Flavobacteriia</taxon>
        <taxon>Flavobacteriales</taxon>
        <taxon>Flavobacteriaceae</taxon>
        <taxon>Flavobacterium</taxon>
    </lineage>
</organism>
<dbReference type="GO" id="GO:0005975">
    <property type="term" value="P:carbohydrate metabolic process"/>
    <property type="evidence" value="ECO:0007669"/>
    <property type="project" value="InterPro"/>
</dbReference>
<reference evidence="5" key="1">
    <citation type="submission" date="2016-03" db="EMBL/GenBank/DDBJ databases">
        <title>Flavobacterium columnare strain B185, complete genome.</title>
        <authorList>
            <person name="Sundberg L.-R."/>
            <person name="Papponen P."/>
            <person name="Laanto E."/>
        </authorList>
    </citation>
    <scope>NUCLEOTIDE SEQUENCE [LARGE SCALE GENOMIC DNA]</scope>
    <source>
        <strain evidence="5">B185</strain>
    </source>
</reference>
<dbReference type="SUPFAM" id="SSF88713">
    <property type="entry name" value="Glycoside hydrolase/deacetylase"/>
    <property type="match status" value="1"/>
</dbReference>
<sequence length="225" mass="26406">MFYWIKTNKFIKWLFYNHVWSIPNTSKTIYLTFDDGPIPEVTEWVLDILKENHIKATFFCVGKNIVKHPEIFKRILSEGHIIGNHTYNHINGWEKSTKEYINDIIACEKIIQENIELLDHNLEKSGINNQKSNVFRPPYGKITPLQSIRLRKKGYKIIMWDVLTADFDLSISNDQCIKNATQKVESGSIIVFHDSQKAYPHLKNCLPKALTFYKEKGFIFDIIRN</sequence>
<feature type="domain" description="NodB homology" evidence="3">
    <location>
        <begin position="27"/>
        <end position="221"/>
    </location>
</feature>
<evidence type="ECO:0000256" key="1">
    <source>
        <dbReference type="ARBA" id="ARBA00022723"/>
    </source>
</evidence>
<accession>A0AAI8CHA4</accession>
<keyword evidence="1" id="KW-0479">Metal-binding</keyword>
<dbReference type="PANTHER" id="PTHR10587">
    <property type="entry name" value="GLYCOSYL TRANSFERASE-RELATED"/>
    <property type="match status" value="1"/>
</dbReference>
<dbReference type="GO" id="GO:0016810">
    <property type="term" value="F:hydrolase activity, acting on carbon-nitrogen (but not peptide) bonds"/>
    <property type="evidence" value="ECO:0007669"/>
    <property type="project" value="InterPro"/>
</dbReference>
<dbReference type="Pfam" id="PF01522">
    <property type="entry name" value="Polysacc_deac_1"/>
    <property type="match status" value="1"/>
</dbReference>
<evidence type="ECO:0000256" key="2">
    <source>
        <dbReference type="ARBA" id="ARBA00022801"/>
    </source>
</evidence>
<dbReference type="EMBL" id="CP010992">
    <property type="protein sequence ID" value="AMO20106.1"/>
    <property type="molecule type" value="Genomic_DNA"/>
</dbReference>
<evidence type="ECO:0000259" key="3">
    <source>
        <dbReference type="PROSITE" id="PS51677"/>
    </source>
</evidence>
<dbReference type="PANTHER" id="PTHR10587:SF133">
    <property type="entry name" value="CHITIN DEACETYLASE 1-RELATED"/>
    <property type="match status" value="1"/>
</dbReference>
<evidence type="ECO:0000313" key="4">
    <source>
        <dbReference type="EMBL" id="AMO20106.1"/>
    </source>
</evidence>
<dbReference type="CDD" id="cd10917">
    <property type="entry name" value="CE4_NodB_like_6s_7s"/>
    <property type="match status" value="1"/>
</dbReference>
<dbReference type="AlphaFoldDB" id="A0AAI8CHA4"/>
<evidence type="ECO:0000313" key="5">
    <source>
        <dbReference type="Proteomes" id="UP000304840"/>
    </source>
</evidence>
<gene>
    <name evidence="4" type="ORF">UN65_06955</name>
</gene>
<dbReference type="Gene3D" id="3.20.20.370">
    <property type="entry name" value="Glycoside hydrolase/deacetylase"/>
    <property type="match status" value="1"/>
</dbReference>
<dbReference type="PROSITE" id="PS51677">
    <property type="entry name" value="NODB"/>
    <property type="match status" value="1"/>
</dbReference>
<protein>
    <submittedName>
        <fullName evidence="4">Polysaccharide deacetylase family protein</fullName>
    </submittedName>
</protein>
<dbReference type="GO" id="GO:0046872">
    <property type="term" value="F:metal ion binding"/>
    <property type="evidence" value="ECO:0007669"/>
    <property type="project" value="UniProtKB-KW"/>
</dbReference>
<dbReference type="InterPro" id="IPR011330">
    <property type="entry name" value="Glyco_hydro/deAcase_b/a-brl"/>
</dbReference>
<reference evidence="4 5" key="2">
    <citation type="submission" date="2019-05" db="EMBL/GenBank/DDBJ databases">
        <authorList>
            <person name="Ravantti J.J."/>
        </authorList>
    </citation>
    <scope>NUCLEOTIDE SEQUENCE [LARGE SCALE GENOMIC DNA]</scope>
    <source>
        <strain evidence="4 5">B185</strain>
    </source>
</reference>
<dbReference type="Proteomes" id="UP000304840">
    <property type="component" value="Chromosome"/>
</dbReference>
<name>A0AAI8CHA4_9FLAO</name>